<evidence type="ECO:0000256" key="1">
    <source>
        <dbReference type="ARBA" id="ARBA00010617"/>
    </source>
</evidence>
<keyword evidence="2" id="KW-0560">Oxidoreductase</keyword>
<dbReference type="InterPro" id="IPR017972">
    <property type="entry name" value="Cyt_P450_CS"/>
</dbReference>
<sequence length="438" mass="48736">MTTPSTALREPRALGPDTDPELHHAFTSLEFASAVDPYPLFHRLRRDYPVAELFGGVSVARYDDVQAVLRHPHVSTDDRTSALHHSLKEQNRLSAPYLSQLDQQSFLHRDPPEHTRLRKLVVQGFTPRRVEALRPFIQREVDAVLDAAAPQGRLEVIADLAYPLPIAVICELLGIPAEDRDYVASWPRTQLCCTFETGSRNAAATLQSASDDHPRQAEADRVQQQLTEYFADLIEHRRRAPGDDLVSALIAAEENGGRLSAEEINATLRLLFVAGYENAVNLIGHGVLALLRHPDQWAALRQDPSLAGKAVDEVLRYDPPFQFTGRIALEDLDIGGYRIARGQHMTLWLAAANRDPEHFTDPDRFDLHRGGGRHLAFGSGIHACLGGPLARMEAEVAFSTLARRLGEPRLETDPPRYRTDVFRSLDELPITAHIATSA</sequence>
<reference evidence="3 4" key="1">
    <citation type="submission" date="2023-07" db="EMBL/GenBank/DDBJ databases">
        <authorList>
            <person name="Girao M."/>
            <person name="Carvalho M.F."/>
        </authorList>
    </citation>
    <scope>NUCLEOTIDE SEQUENCE [LARGE SCALE GENOMIC DNA]</scope>
    <source>
        <strain evidence="3 4">66/93</strain>
    </source>
</reference>
<dbReference type="Proteomes" id="UP001348641">
    <property type="component" value="Unassembled WGS sequence"/>
</dbReference>
<dbReference type="InterPro" id="IPR002397">
    <property type="entry name" value="Cyt_P450_B"/>
</dbReference>
<comment type="caution">
    <text evidence="3">The sequence shown here is derived from an EMBL/GenBank/DDBJ whole genome shotgun (WGS) entry which is preliminary data.</text>
</comment>
<dbReference type="PANTHER" id="PTHR46696:SF1">
    <property type="entry name" value="CYTOCHROME P450 YJIB-RELATED"/>
    <property type="match status" value="1"/>
</dbReference>
<dbReference type="PRINTS" id="PR00359">
    <property type="entry name" value="BP450"/>
</dbReference>
<dbReference type="RefSeq" id="WP_330156912.1">
    <property type="nucleotide sequence ID" value="NZ_BAAAJA010000005.1"/>
</dbReference>
<evidence type="ECO:0000256" key="2">
    <source>
        <dbReference type="RuleBase" id="RU000461"/>
    </source>
</evidence>
<dbReference type="PANTHER" id="PTHR46696">
    <property type="entry name" value="P450, PUTATIVE (EUROFUNG)-RELATED"/>
    <property type="match status" value="1"/>
</dbReference>
<dbReference type="InterPro" id="IPR036396">
    <property type="entry name" value="Cyt_P450_sf"/>
</dbReference>
<dbReference type="Gene3D" id="1.10.630.10">
    <property type="entry name" value="Cytochrome P450"/>
    <property type="match status" value="1"/>
</dbReference>
<dbReference type="EMBL" id="JAUUCC010000006">
    <property type="protein sequence ID" value="MEE2049649.1"/>
    <property type="molecule type" value="Genomic_DNA"/>
</dbReference>
<dbReference type="CDD" id="cd20625">
    <property type="entry name" value="CYP164-like"/>
    <property type="match status" value="1"/>
</dbReference>
<dbReference type="Pfam" id="PF00067">
    <property type="entry name" value="p450"/>
    <property type="match status" value="1"/>
</dbReference>
<protein>
    <submittedName>
        <fullName evidence="3">Cytochrome P450</fullName>
    </submittedName>
</protein>
<name>A0ABU7KKV6_9ACTN</name>
<comment type="similarity">
    <text evidence="1 2">Belongs to the cytochrome P450 family.</text>
</comment>
<keyword evidence="2" id="KW-0408">Iron</keyword>
<evidence type="ECO:0000313" key="4">
    <source>
        <dbReference type="Proteomes" id="UP001348641"/>
    </source>
</evidence>
<keyword evidence="2" id="KW-0503">Monooxygenase</keyword>
<keyword evidence="2" id="KW-0349">Heme</keyword>
<accession>A0ABU7KKV6</accession>
<evidence type="ECO:0000313" key="3">
    <source>
        <dbReference type="EMBL" id="MEE2049649.1"/>
    </source>
</evidence>
<keyword evidence="2" id="KW-0479">Metal-binding</keyword>
<proteinExistence type="inferred from homology"/>
<dbReference type="InterPro" id="IPR001128">
    <property type="entry name" value="Cyt_P450"/>
</dbReference>
<gene>
    <name evidence="3" type="ORF">Q8A49_03990</name>
</gene>
<organism evidence="3 4">
    <name type="scientific">Nocardiopsis tropica</name>
    <dbReference type="NCBI Taxonomy" id="109330"/>
    <lineage>
        <taxon>Bacteria</taxon>
        <taxon>Bacillati</taxon>
        <taxon>Actinomycetota</taxon>
        <taxon>Actinomycetes</taxon>
        <taxon>Streptosporangiales</taxon>
        <taxon>Nocardiopsidaceae</taxon>
        <taxon>Nocardiopsis</taxon>
    </lineage>
</organism>
<dbReference type="PROSITE" id="PS00086">
    <property type="entry name" value="CYTOCHROME_P450"/>
    <property type="match status" value="1"/>
</dbReference>
<dbReference type="SUPFAM" id="SSF48264">
    <property type="entry name" value="Cytochrome P450"/>
    <property type="match status" value="1"/>
</dbReference>